<keyword evidence="4" id="KW-1003">Cell membrane</keyword>
<dbReference type="STRING" id="49451.A0A314KSS1"/>
<dbReference type="GO" id="GO:0003843">
    <property type="term" value="F:1,3-beta-D-glucan synthase activity"/>
    <property type="evidence" value="ECO:0007669"/>
    <property type="project" value="UniProtKB-EC"/>
</dbReference>
<dbReference type="Pfam" id="PF14288">
    <property type="entry name" value="FKS1_dom1"/>
    <property type="match status" value="1"/>
</dbReference>
<dbReference type="Gene3D" id="1.25.40.270">
    <property type="entry name" value="Vacuolar protein sorting-associated protein vta1"/>
    <property type="match status" value="1"/>
</dbReference>
<sequence length="588" mass="67632">MASRGGPELSLQQRITRTQTMGNIGKSMIDNEVVPSSLVEIAPILRVANEVEPINPRVAYLLLSNSDRGHDLIQTSFLVLYSNIVTLVVGRLYAFEKAYLLDPTSSGRGVRQFKTSLLQQLERENDPTLIGRVKKSDAREMQSFYQHYYKQYIQDLQNAAEKAYRAQLTKAYQTENVLFEVYRAQAVETDLEILEAHHKVAHNLPLDSVNQTIMRFPKIRAAAYALQNTSGLPWPKDYKKKKDEDILDWLQAMFGFQKNNVANQREHLIFLLANIHIRQYPKLDQQPKLDECALNEAMKKLFKNYKKWCKYLDRKSSLWLPTIPQEEQQRKLLYMGLHLLIWGEAENLRFMPECLCYIYHHMAFELYGMLAGNVSPITGDYIKPAYGGEEEAFLRKVVTPIDEVIAREAARSRRGKAKDSQRKIYDDLNEYFWSVNCFRSSLVEDHNRKRKSSNRYDERNGYKPKTNNQTFKEKNNCFVCGKPGHYVAQCRKSVGNDNPTKAKVNLTEAKVDDIIVAVVSQVNLVANVKDWVLDSGATRHRCANKKDFVSYTQVEEGEEVVYLGDSRTAPVLGKGKVLLKLTSGKIWH</sequence>
<evidence type="ECO:0000256" key="13">
    <source>
        <dbReference type="ARBA" id="ARBA00047777"/>
    </source>
</evidence>
<dbReference type="InterPro" id="IPR054722">
    <property type="entry name" value="PolX-like_BBD"/>
</dbReference>
<keyword evidence="11" id="KW-0961">Cell wall biogenesis/degradation</keyword>
<feature type="region of interest" description="Disordered" evidence="15">
    <location>
        <begin position="448"/>
        <end position="467"/>
    </location>
</feature>
<dbReference type="GO" id="GO:0008270">
    <property type="term" value="F:zinc ion binding"/>
    <property type="evidence" value="ECO:0007669"/>
    <property type="project" value="UniProtKB-KW"/>
</dbReference>
<keyword evidence="10" id="KW-0472">Membrane</keyword>
<keyword evidence="7" id="KW-0812">Transmembrane</keyword>
<comment type="caution">
    <text evidence="17">The sequence shown here is derived from an EMBL/GenBank/DDBJ whole genome shotgun (WGS) entry which is preliminary data.</text>
</comment>
<evidence type="ECO:0000313" key="17">
    <source>
        <dbReference type="EMBL" id="OIT32370.1"/>
    </source>
</evidence>
<organism evidence="17 18">
    <name type="scientific">Nicotiana attenuata</name>
    <name type="common">Coyote tobacco</name>
    <dbReference type="NCBI Taxonomy" id="49451"/>
    <lineage>
        <taxon>Eukaryota</taxon>
        <taxon>Viridiplantae</taxon>
        <taxon>Streptophyta</taxon>
        <taxon>Embryophyta</taxon>
        <taxon>Tracheophyta</taxon>
        <taxon>Spermatophyta</taxon>
        <taxon>Magnoliopsida</taxon>
        <taxon>eudicotyledons</taxon>
        <taxon>Gunneridae</taxon>
        <taxon>Pentapetalae</taxon>
        <taxon>asterids</taxon>
        <taxon>lamiids</taxon>
        <taxon>Solanales</taxon>
        <taxon>Solanaceae</taxon>
        <taxon>Nicotianoideae</taxon>
        <taxon>Nicotianeae</taxon>
        <taxon>Nicotiana</taxon>
    </lineage>
</organism>
<feature type="domain" description="CCHC-type" evidence="16">
    <location>
        <begin position="477"/>
        <end position="492"/>
    </location>
</feature>
<comment type="subcellular location">
    <subcellularLocation>
        <location evidence="1">Cell membrane</location>
        <topology evidence="1">Multi-pass membrane protein</topology>
    </subcellularLocation>
</comment>
<dbReference type="PROSITE" id="PS50158">
    <property type="entry name" value="ZF_CCHC"/>
    <property type="match status" value="1"/>
</dbReference>
<name>A0A314KSS1_NICAT</name>
<accession>A0A314KSS1</accession>
<evidence type="ECO:0000256" key="3">
    <source>
        <dbReference type="ARBA" id="ARBA00012589"/>
    </source>
</evidence>
<dbReference type="GO" id="GO:0005886">
    <property type="term" value="C:plasma membrane"/>
    <property type="evidence" value="ECO:0007669"/>
    <property type="project" value="UniProtKB-SubCell"/>
</dbReference>
<comment type="similarity">
    <text evidence="2">Belongs to the glycosyltransferase 48 family.</text>
</comment>
<dbReference type="SMART" id="SM01205">
    <property type="entry name" value="FKS1_dom1"/>
    <property type="match status" value="1"/>
</dbReference>
<dbReference type="EMBL" id="MJEQ01001074">
    <property type="protein sequence ID" value="OIT32370.1"/>
    <property type="molecule type" value="Genomic_DNA"/>
</dbReference>
<dbReference type="Gramene" id="OIT32370">
    <property type="protein sequence ID" value="OIT32370"/>
    <property type="gene ID" value="A4A49_14058"/>
</dbReference>
<keyword evidence="14" id="KW-0862">Zinc</keyword>
<keyword evidence="9" id="KW-1133">Transmembrane helix</keyword>
<evidence type="ECO:0000256" key="8">
    <source>
        <dbReference type="ARBA" id="ARBA00022960"/>
    </source>
</evidence>
<keyword evidence="18" id="KW-1185">Reference proteome</keyword>
<evidence type="ECO:0000256" key="11">
    <source>
        <dbReference type="ARBA" id="ARBA00023316"/>
    </source>
</evidence>
<dbReference type="AlphaFoldDB" id="A0A314KSS1"/>
<reference evidence="17" key="1">
    <citation type="submission" date="2016-11" db="EMBL/GenBank/DDBJ databases">
        <title>The genome of Nicotiana attenuata.</title>
        <authorList>
            <person name="Xu S."/>
            <person name="Brockmoeller T."/>
            <person name="Gaquerel E."/>
            <person name="Navarro A."/>
            <person name="Kuhl H."/>
            <person name="Gase K."/>
            <person name="Ling Z."/>
            <person name="Zhou W."/>
            <person name="Kreitzer C."/>
            <person name="Stanke M."/>
            <person name="Tang H."/>
            <person name="Lyons E."/>
            <person name="Pandey P."/>
            <person name="Pandey S.P."/>
            <person name="Timmermann B."/>
            <person name="Baldwin I.T."/>
        </authorList>
    </citation>
    <scope>NUCLEOTIDE SEQUENCE [LARGE SCALE GENOMIC DNA]</scope>
    <source>
        <strain evidence="17">UT</strain>
    </source>
</reference>
<keyword evidence="5" id="KW-0328">Glycosyltransferase</keyword>
<keyword evidence="14" id="KW-0479">Metal-binding</keyword>
<evidence type="ECO:0000256" key="9">
    <source>
        <dbReference type="ARBA" id="ARBA00022989"/>
    </source>
</evidence>
<evidence type="ECO:0000256" key="15">
    <source>
        <dbReference type="SAM" id="MobiDB-lite"/>
    </source>
</evidence>
<evidence type="ECO:0000256" key="14">
    <source>
        <dbReference type="PROSITE-ProRule" id="PRU00047"/>
    </source>
</evidence>
<dbReference type="Pfam" id="PF22936">
    <property type="entry name" value="Pol_BBD"/>
    <property type="match status" value="1"/>
</dbReference>
<evidence type="ECO:0000256" key="6">
    <source>
        <dbReference type="ARBA" id="ARBA00022679"/>
    </source>
</evidence>
<gene>
    <name evidence="17" type="primary">CALS3_1</name>
    <name evidence="17" type="ORF">A4A49_14058</name>
</gene>
<dbReference type="Gene3D" id="4.10.60.10">
    <property type="entry name" value="Zinc finger, CCHC-type"/>
    <property type="match status" value="1"/>
</dbReference>
<dbReference type="PANTHER" id="PTHR12741:SF48">
    <property type="entry name" value="1,3-BETA-GLUCAN SYNTHASE COMPONENT FKS1-RELATED"/>
    <property type="match status" value="1"/>
</dbReference>
<keyword evidence="6" id="KW-0808">Transferase</keyword>
<protein>
    <recommendedName>
        <fullName evidence="12">1,3-beta-glucan synthase</fullName>
        <ecNumber evidence="3">2.4.1.34</ecNumber>
    </recommendedName>
    <alternativeName>
        <fullName evidence="12">1,3-beta-glucan synthase</fullName>
    </alternativeName>
</protein>
<dbReference type="InterPro" id="IPR001878">
    <property type="entry name" value="Znf_CCHC"/>
</dbReference>
<evidence type="ECO:0000256" key="12">
    <source>
        <dbReference type="ARBA" id="ARBA00032165"/>
    </source>
</evidence>
<evidence type="ECO:0000256" key="10">
    <source>
        <dbReference type="ARBA" id="ARBA00023136"/>
    </source>
</evidence>
<dbReference type="GO" id="GO:0003676">
    <property type="term" value="F:nucleic acid binding"/>
    <property type="evidence" value="ECO:0007669"/>
    <property type="project" value="InterPro"/>
</dbReference>
<dbReference type="InterPro" id="IPR023175">
    <property type="entry name" value="Vta1/CALS_N_sf"/>
</dbReference>
<dbReference type="InterPro" id="IPR026899">
    <property type="entry name" value="FKS1-like_dom1"/>
</dbReference>
<dbReference type="InterPro" id="IPR036875">
    <property type="entry name" value="Znf_CCHC_sf"/>
</dbReference>
<dbReference type="GO" id="GO:0008360">
    <property type="term" value="P:regulation of cell shape"/>
    <property type="evidence" value="ECO:0007669"/>
    <property type="project" value="UniProtKB-KW"/>
</dbReference>
<keyword evidence="8" id="KW-0133">Cell shape</keyword>
<proteinExistence type="inferred from homology"/>
<dbReference type="Proteomes" id="UP000187609">
    <property type="component" value="Unassembled WGS sequence"/>
</dbReference>
<dbReference type="SMART" id="SM00343">
    <property type="entry name" value="ZnF_C2HC"/>
    <property type="match status" value="1"/>
</dbReference>
<evidence type="ECO:0000256" key="2">
    <source>
        <dbReference type="ARBA" id="ARBA00009040"/>
    </source>
</evidence>
<evidence type="ECO:0000256" key="4">
    <source>
        <dbReference type="ARBA" id="ARBA00022475"/>
    </source>
</evidence>
<dbReference type="SUPFAM" id="SSF57756">
    <property type="entry name" value="Retrovirus zinc finger-like domains"/>
    <property type="match status" value="1"/>
</dbReference>
<evidence type="ECO:0000256" key="5">
    <source>
        <dbReference type="ARBA" id="ARBA00022676"/>
    </source>
</evidence>
<evidence type="ECO:0000256" key="7">
    <source>
        <dbReference type="ARBA" id="ARBA00022692"/>
    </source>
</evidence>
<comment type="catalytic activity">
    <reaction evidence="13">
        <text>[(1-&gt;3)-beta-D-glucosyl](n) + UDP-alpha-D-glucose = [(1-&gt;3)-beta-D-glucosyl](n+1) + UDP + H(+)</text>
        <dbReference type="Rhea" id="RHEA:21476"/>
        <dbReference type="Rhea" id="RHEA-COMP:11146"/>
        <dbReference type="Rhea" id="RHEA-COMP:14303"/>
        <dbReference type="ChEBI" id="CHEBI:15378"/>
        <dbReference type="ChEBI" id="CHEBI:37671"/>
        <dbReference type="ChEBI" id="CHEBI:58223"/>
        <dbReference type="ChEBI" id="CHEBI:58885"/>
        <dbReference type="EC" id="2.4.1.34"/>
    </reaction>
</comment>
<evidence type="ECO:0000313" key="18">
    <source>
        <dbReference type="Proteomes" id="UP000187609"/>
    </source>
</evidence>
<evidence type="ECO:0000259" key="16">
    <source>
        <dbReference type="PROSITE" id="PS50158"/>
    </source>
</evidence>
<dbReference type="EC" id="2.4.1.34" evidence="3"/>
<evidence type="ECO:0000256" key="1">
    <source>
        <dbReference type="ARBA" id="ARBA00004651"/>
    </source>
</evidence>
<dbReference type="GO" id="GO:0071555">
    <property type="term" value="P:cell wall organization"/>
    <property type="evidence" value="ECO:0007669"/>
    <property type="project" value="UniProtKB-KW"/>
</dbReference>
<dbReference type="FunFam" id="1.25.40.270:FF:000002">
    <property type="entry name" value="callose synthase 3"/>
    <property type="match status" value="1"/>
</dbReference>
<dbReference type="PANTHER" id="PTHR12741">
    <property type="entry name" value="LYST-INTERACTING PROTEIN LIP5 DOPAMINE RESPONSIVE PROTEIN DRG-1"/>
    <property type="match status" value="1"/>
</dbReference>
<keyword evidence="14" id="KW-0863">Zinc-finger</keyword>